<dbReference type="Gene3D" id="2.150.10.10">
    <property type="entry name" value="Serralysin-like metalloprotease, C-terminal"/>
    <property type="match status" value="4"/>
</dbReference>
<dbReference type="RefSeq" id="WP_109720007.1">
    <property type="nucleotide sequence ID" value="NZ_QEQK01000006.1"/>
</dbReference>
<dbReference type="OrthoDB" id="8612880at2"/>
<dbReference type="SUPFAM" id="SSF51120">
    <property type="entry name" value="beta-Roll"/>
    <property type="match status" value="5"/>
</dbReference>
<evidence type="ECO:0000256" key="3">
    <source>
        <dbReference type="ARBA" id="ARBA00022837"/>
    </source>
</evidence>
<dbReference type="InterPro" id="IPR018511">
    <property type="entry name" value="Hemolysin-typ_Ca-bd_CS"/>
</dbReference>
<feature type="compositionally biased region" description="Acidic residues" evidence="4">
    <location>
        <begin position="509"/>
        <end position="519"/>
    </location>
</feature>
<dbReference type="EMBL" id="QEQK01000006">
    <property type="protein sequence ID" value="PWN56236.1"/>
    <property type="molecule type" value="Genomic_DNA"/>
</dbReference>
<keyword evidence="2" id="KW-0964">Secreted</keyword>
<dbReference type="GO" id="GO:0005509">
    <property type="term" value="F:calcium ion binding"/>
    <property type="evidence" value="ECO:0007669"/>
    <property type="project" value="InterPro"/>
</dbReference>
<comment type="subcellular location">
    <subcellularLocation>
        <location evidence="1">Secreted</location>
    </subcellularLocation>
</comment>
<dbReference type="InterPro" id="IPR050557">
    <property type="entry name" value="RTX_toxin/Mannuronan_C5-epim"/>
</dbReference>
<dbReference type="InterPro" id="IPR001343">
    <property type="entry name" value="Hemolysn_Ca-bd"/>
</dbReference>
<evidence type="ECO:0008006" key="7">
    <source>
        <dbReference type="Google" id="ProtNLM"/>
    </source>
</evidence>
<dbReference type="PRINTS" id="PR00313">
    <property type="entry name" value="CABNDNGRPT"/>
</dbReference>
<proteinExistence type="predicted"/>
<organism evidence="5 6">
    <name type="scientific">Abyssibacter profundi</name>
    <dbReference type="NCBI Taxonomy" id="2182787"/>
    <lineage>
        <taxon>Bacteria</taxon>
        <taxon>Pseudomonadati</taxon>
        <taxon>Pseudomonadota</taxon>
        <taxon>Gammaproteobacteria</taxon>
        <taxon>Chromatiales</taxon>
        <taxon>Oceanococcaceae</taxon>
        <taxon>Abyssibacter</taxon>
    </lineage>
</organism>
<sequence>MSMTKAGATETAVEDGLVAMEPRILLDAVIDLGSGGLGFDHVIPDAPDQNTAGHAFDWAWSQSDELAATDAVQSARLSDAQASESMTGVPADAAELGRAGQWLASFEAATVAFESELDAFVLQQLQDTAFRNNDAIAQELMAALDGGDKPGVTAHSAPLTGEPISLGALDPVVDVLTADHWSQSPDELAVSPESEATQVGGSSGKPVSLTLAPVSDSTTGTPLSNQSPPEQAASDKPAAAQLTLAPVADAFGTHEAATGASTAPIEWSGAPLVADTFTVASEPDATTAEATDGAGDLDHALLEGFDASEVIDVLAAMADVLEAVTDRLAQDLEFLATDLPILGFNLLDLLDFSSGFVSALDQLDAGEQVTLQSLEAALGSVFGDTAVGLAFDAQTSILAVDLDLSFISESLSVPLSVDLVSLLGGALESTLGEGVADFISNMTDTRGEAALAVDATVALDLSFGLDLSGLLAPEQAPATDEALLVSSAVAAGGAAAAGGRTSGAAMEEGSGEDSAVDDAESPIRAFIDTEQTSLSVEFSAGVPDLNILLGLGPLEAAVVDGHALIGAGDGSGAPARIAVSFGDIDGDAFSGQLDLDALLTGQGTVISELTDLLQMDASVGIDAAIPLADSLGLFDAAEHGLFVAAELIATDGAQSLAGLASADLSDIFGGVLVDLAQGQGLGEDSLSFNLPDLSEFFSDFNVLEVLNNPRTILDGVDSLLGSVESAISGFLGDLSLPIVGGNLASAVTIFDDIRAAILDPAIALATMPDADGNLPTTVDLLTGFMNDQFNSLLGTQDVEYIQAFLDTSGGTADSFIYGAFSFSGELFNEALDIGFDFGIPGFEIELEEGSAINLAASFDAYIGFGIDSQGFFLLNDTDQEEISVTFSVDANTFQGSFTLAEVLGLSAVAVPSQDQLAEGELVLPPDFENGEEGVVQLVAAMEVDLFGSAGTVEERDFGGIEIIRAAGTVNESVVGFENTVRVHEIIVSELVDIDFSAEVDVNLQLGAQILNPLTGGSVQLGGVSILPQVATDLIFQATFDTAADDLFVIDALEFSDVRISLDELYEALIAPVLDPIISYLEPIAGLLELISVPPISFAIDALGAAFPIIRTPLTVAEIAADIGQLAIEFAADGGNFIFGDFDLLPSGQALAEGSVTTSGLGLSDGILTARTQNTFGEFGERNGGVLLTIPLLADPSNALALLLGNFEDVALVDVQFSLIDMAIDWDPGAQAAELISDALPLGFGSLAGDLVEAVADSPSVFSLLGFFGFNVGYDLQGVSGFLESYNPIRLLDGLFINSGDGSLLDLAFSGDYVIPAFGTPVAGIFGGIDGELALSAGLNDPNDDGQLRIPEILALAEFVLESSPDLLEFLEIAFIGDLLIDIDAVYEAILGPLTFDGPIFTVPTIEETFGGADLPEQFATMAGDGSSGQVNLNVGTSTASALSEITTDGDESIVVNGSQVSYDNNGETRSFALPDHTQSLFIPAGQGNNLIDLSGASGLSTLVATGEGTDTLVLPSDGFHVVFAGEGSDRISIPEGATGTYWIFGGDGADIINASGGNTVVFGAEDYQLRDAFLANFASGGFSQSAAEQLINDLMADTGSSSGAALRQGGDNADAMAAFMADFTVQSQNTAGAAADEINLGGGSHTVFAGGGADRITSTAQAQSLQIFAGAGDDVIRAAADQVLVEGGAGADLIVLGDGANTVYGYSESLGDSGETEDRALNTMARADGDDVILGGSGVDHLYGQRGDNLLMGGLGDDLVHGGTGDDILTGGVFDIIDRSGQQIAAEQLIGGFGTALTVQLAEVDDGADTLITGRGNNLALGGAGSDQVTGGASASLLIGDFAQVDVTSSGAIERMRAAAVDSDLQGADTLVGGMGRDILVGGGSADGQPDTLSDLHGSNLLIGDHADVDGIRILDAVTRVDSVASAQGNADRIEAGSGHDILLGGEAGDDISAAGGNNIVLGDSASLHFAGGQWQQLESLANTAGGADSIQTGNGHDIIIAGERGDTVRGAGGDDIITGDLARLDAATNVSEATVATLSSGLSGDDVIDAGAANDIVLGGAGSDQIEVGAGEDLGIGDDARVGFVNRTDAVFFENLAADDGAADRLSSTGIGDSVLMGQGGADEITGSESDDILIGDLSSLEFMPLTDVDASASLVERVQGLADVRSDLGFDDVILGGDGRDLLLGGFGADRLDGQAGQDLLAGDSFIVTRDYQIDRTGEPQQEQLQFESRLPFDQGGNDILIGGAGNDIIIGGLGPDQFFGNTEQDYLAGDSAAIYMVADFAADDSVGVFDAERFLDVVTVNFPGLGAQDVLSISQVNDVTGGALEERERRFGFDPDASDSSADDGFADSMAELLRNRTEALLDQVASQASDQSLALLLAELASVEMSGALMTGLAGEALIEQIRAALASDLSALDRYLLDAMLRQLLDATGASQGAAQPPAESAVPQAA</sequence>
<feature type="region of interest" description="Disordered" evidence="4">
    <location>
        <begin position="184"/>
        <end position="237"/>
    </location>
</feature>
<dbReference type="Gene3D" id="2.160.20.160">
    <property type="match status" value="1"/>
</dbReference>
<dbReference type="PANTHER" id="PTHR38340">
    <property type="entry name" value="S-LAYER PROTEIN"/>
    <property type="match status" value="1"/>
</dbReference>
<dbReference type="InterPro" id="IPR011049">
    <property type="entry name" value="Serralysin-like_metalloprot_C"/>
</dbReference>
<accession>A0A363ULD4</accession>
<dbReference type="PANTHER" id="PTHR38340:SF1">
    <property type="entry name" value="S-LAYER PROTEIN"/>
    <property type="match status" value="1"/>
</dbReference>
<protein>
    <recommendedName>
        <fullName evidence="7">Calcium-binding protein</fullName>
    </recommendedName>
</protein>
<evidence type="ECO:0000256" key="2">
    <source>
        <dbReference type="ARBA" id="ARBA00022525"/>
    </source>
</evidence>
<feature type="compositionally biased region" description="Polar residues" evidence="4">
    <location>
        <begin position="215"/>
        <end position="229"/>
    </location>
</feature>
<feature type="region of interest" description="Disordered" evidence="4">
    <location>
        <begin position="499"/>
        <end position="519"/>
    </location>
</feature>
<evidence type="ECO:0000256" key="1">
    <source>
        <dbReference type="ARBA" id="ARBA00004613"/>
    </source>
</evidence>
<keyword evidence="3" id="KW-0106">Calcium</keyword>
<name>A0A363ULD4_9GAMM</name>
<evidence type="ECO:0000313" key="6">
    <source>
        <dbReference type="Proteomes" id="UP000251800"/>
    </source>
</evidence>
<dbReference type="Pfam" id="PF00353">
    <property type="entry name" value="HemolysinCabind"/>
    <property type="match status" value="11"/>
</dbReference>
<comment type="caution">
    <text evidence="5">The sequence shown here is derived from an EMBL/GenBank/DDBJ whole genome shotgun (WGS) entry which is preliminary data.</text>
</comment>
<gene>
    <name evidence="5" type="ORF">DEH80_08160</name>
</gene>
<dbReference type="GO" id="GO:0005576">
    <property type="term" value="C:extracellular region"/>
    <property type="evidence" value="ECO:0007669"/>
    <property type="project" value="UniProtKB-SubCell"/>
</dbReference>
<keyword evidence="6" id="KW-1185">Reference proteome</keyword>
<evidence type="ECO:0000256" key="4">
    <source>
        <dbReference type="SAM" id="MobiDB-lite"/>
    </source>
</evidence>
<reference evidence="5 6" key="1">
    <citation type="submission" date="2018-05" db="EMBL/GenBank/DDBJ databases">
        <title>Abyssibacter profundi OUC007T gen. nov., sp. nov, a marine bacterium isolated from seawater of the Mariana Trench.</title>
        <authorList>
            <person name="Zhou S."/>
        </authorList>
    </citation>
    <scope>NUCLEOTIDE SEQUENCE [LARGE SCALE GENOMIC DNA]</scope>
    <source>
        <strain evidence="5 6">OUC007</strain>
    </source>
</reference>
<evidence type="ECO:0000313" key="5">
    <source>
        <dbReference type="EMBL" id="PWN56236.1"/>
    </source>
</evidence>
<dbReference type="PROSITE" id="PS00330">
    <property type="entry name" value="HEMOLYSIN_CALCIUM"/>
    <property type="match status" value="3"/>
</dbReference>
<dbReference type="Proteomes" id="UP000251800">
    <property type="component" value="Unassembled WGS sequence"/>
</dbReference>